<accession>A0A177TWP1</accession>
<organism evidence="4 5">
    <name type="scientific">Tilletia caries</name>
    <name type="common">wheat bunt fungus</name>
    <dbReference type="NCBI Taxonomy" id="13290"/>
    <lineage>
        <taxon>Eukaryota</taxon>
        <taxon>Fungi</taxon>
        <taxon>Dikarya</taxon>
        <taxon>Basidiomycota</taxon>
        <taxon>Ustilaginomycotina</taxon>
        <taxon>Exobasidiomycetes</taxon>
        <taxon>Tilletiales</taxon>
        <taxon>Tilletiaceae</taxon>
        <taxon>Tilletia</taxon>
    </lineage>
</organism>
<name>A0A177TWP1_9BASI</name>
<feature type="compositionally biased region" description="Low complexity" evidence="2">
    <location>
        <begin position="1"/>
        <end position="14"/>
    </location>
</feature>
<dbReference type="EMBL" id="LWDD02001996">
    <property type="protein sequence ID" value="KAE8243393.1"/>
    <property type="molecule type" value="Genomic_DNA"/>
</dbReference>
<comment type="caution">
    <text evidence="4">The sequence shown here is derived from an EMBL/GenBank/DDBJ whole genome shotgun (WGS) entry which is preliminary data.</text>
</comment>
<dbReference type="EMBL" id="CAJHJG010004124">
    <property type="protein sequence ID" value="CAD6938534.1"/>
    <property type="molecule type" value="Genomic_DNA"/>
</dbReference>
<feature type="region of interest" description="Disordered" evidence="2">
    <location>
        <begin position="644"/>
        <end position="722"/>
    </location>
</feature>
<evidence type="ECO:0000313" key="3">
    <source>
        <dbReference type="EMBL" id="CAD6938534.1"/>
    </source>
</evidence>
<protein>
    <submittedName>
        <fullName evidence="4">Uncharacterized protein</fullName>
    </submittedName>
</protein>
<dbReference type="Proteomes" id="UP000077671">
    <property type="component" value="Unassembled WGS sequence"/>
</dbReference>
<dbReference type="AlphaFoldDB" id="A0A177TWP1"/>
<evidence type="ECO:0000313" key="4">
    <source>
        <dbReference type="EMBL" id="KAE8243393.1"/>
    </source>
</evidence>
<feature type="coiled-coil region" evidence="1">
    <location>
        <begin position="476"/>
        <end position="510"/>
    </location>
</feature>
<keyword evidence="1" id="KW-0175">Coiled coil</keyword>
<evidence type="ECO:0000256" key="1">
    <source>
        <dbReference type="SAM" id="Coils"/>
    </source>
</evidence>
<feature type="region of interest" description="Disordered" evidence="2">
    <location>
        <begin position="202"/>
        <end position="221"/>
    </location>
</feature>
<feature type="compositionally biased region" description="Low complexity" evidence="2">
    <location>
        <begin position="22"/>
        <end position="36"/>
    </location>
</feature>
<sequence>MDAMTATTTSAADDVQTPRPTTPLASTSDSLSDASPEQLREAIEERDSQITRISAQLQDLQHAHADLLQRSAAWKDELEIAKTEANHAQHDQPTSSRSAEGLSQEEEDALKAEVAQLRTANSALEDQVRDLRIRSEEGRRAIMRLQNESSDNRAKAKAENRRSLAVGSSAANVFSTWNSATAATMADADEARELRKSKRASLAFGPNAGGHRTSYASTASTAYSSHRRTASGSSTGTNAAAAAAGSLSAPGVNIDAASGADSETEADAGGAATPSIGQNGVAGTGTGRGSMRMSGGLRGLRLSGIISSGAVSGLAAPNQDDDKLSSGSRRSSFNNAPSSQARSPGEIPESSAASENGDATGFPIANRNRFSYSGSRPPIPNRQSSSDSIHSNGTAGDDNNNIGLLPGSNTRPFSVSPSPSLHSKVGSPIMEEHDGQPSFEAEDATLHSSPESRFSTLTGLRKGSSNGNRPTAVLATMAAQQQATELQSEVDRLKRELSKAKMDYEEAEEARSASEECLRALKEFIAKHDGDDDDAGGGGGGSGEGAPPPRAKDGAAPSTPKRTNTLSAGQTAALKGLKLPPLPSSTEAEEEERTPGATTTFFSPGGSSARGSISGASSSAQGLWNSSNWSARFSNFPQLIRMSTGAGAGAGATGAPSTAGGGGGELPLTPAAVVSSSPGPPTSDLSPSGAASAVSSPALPVETPPSTDGPATIPASAASSSL</sequence>
<keyword evidence="6" id="KW-1185">Reference proteome</keyword>
<evidence type="ECO:0000256" key="2">
    <source>
        <dbReference type="SAM" id="MobiDB-lite"/>
    </source>
</evidence>
<feature type="region of interest" description="Disordered" evidence="2">
    <location>
        <begin position="255"/>
        <end position="295"/>
    </location>
</feature>
<evidence type="ECO:0000313" key="5">
    <source>
        <dbReference type="Proteomes" id="UP000077671"/>
    </source>
</evidence>
<feature type="compositionally biased region" description="Polar residues" evidence="2">
    <location>
        <begin position="325"/>
        <end position="342"/>
    </location>
</feature>
<feature type="compositionally biased region" description="Low complexity" evidence="2">
    <location>
        <begin position="603"/>
        <end position="622"/>
    </location>
</feature>
<gene>
    <name evidence="4" type="ORF">A4X03_0g7777</name>
    <name evidence="3" type="ORF">JKIAZH3_G2096</name>
</gene>
<feature type="compositionally biased region" description="Polar residues" evidence="2">
    <location>
        <begin position="560"/>
        <end position="570"/>
    </location>
</feature>
<feature type="compositionally biased region" description="Polar residues" evidence="2">
    <location>
        <begin position="381"/>
        <end position="421"/>
    </location>
</feature>
<feature type="compositionally biased region" description="Low complexity" evidence="2">
    <location>
        <begin position="666"/>
        <end position="701"/>
    </location>
</feature>
<evidence type="ECO:0000313" key="6">
    <source>
        <dbReference type="Proteomes" id="UP000836402"/>
    </source>
</evidence>
<reference evidence="3" key="3">
    <citation type="submission" date="2020-10" db="EMBL/GenBank/DDBJ databases">
        <authorList>
            <person name="Sedaghatjoo S."/>
        </authorList>
    </citation>
    <scope>NUCLEOTIDE SEQUENCE</scope>
    <source>
        <strain evidence="3">AZH3</strain>
    </source>
</reference>
<proteinExistence type="predicted"/>
<reference evidence="4" key="1">
    <citation type="submission" date="2016-04" db="EMBL/GenBank/DDBJ databases">
        <authorList>
            <person name="Nguyen H.D."/>
            <person name="Kesanakurti P."/>
            <person name="Cullis J."/>
            <person name="Levesque C.A."/>
            <person name="Hambleton S."/>
        </authorList>
    </citation>
    <scope>NUCLEOTIDE SEQUENCE</scope>
    <source>
        <strain evidence="4">DAOMC 238032</strain>
    </source>
</reference>
<feature type="region of interest" description="Disordered" evidence="2">
    <location>
        <begin position="1"/>
        <end position="40"/>
    </location>
</feature>
<feature type="region of interest" description="Disordered" evidence="2">
    <location>
        <begin position="524"/>
        <end position="624"/>
    </location>
</feature>
<feature type="region of interest" description="Disordered" evidence="2">
    <location>
        <begin position="311"/>
        <end position="469"/>
    </location>
</feature>
<feature type="compositionally biased region" description="Polar residues" evidence="2">
    <location>
        <begin position="446"/>
        <end position="469"/>
    </location>
</feature>
<feature type="compositionally biased region" description="Low complexity" evidence="2">
    <location>
        <begin position="211"/>
        <end position="221"/>
    </location>
</feature>
<feature type="compositionally biased region" description="Basic and acidic residues" evidence="2">
    <location>
        <begin position="79"/>
        <end position="90"/>
    </location>
</feature>
<feature type="coiled-coil region" evidence="1">
    <location>
        <begin position="50"/>
        <end position="77"/>
    </location>
</feature>
<dbReference type="Proteomes" id="UP000836402">
    <property type="component" value="Unassembled WGS sequence"/>
</dbReference>
<reference evidence="4" key="2">
    <citation type="journal article" date="2019" name="IMA Fungus">
        <title>Genome sequencing and comparison of five Tilletia species to identify candidate genes for the detection of regulated species infecting wheat.</title>
        <authorList>
            <person name="Nguyen H.D.T."/>
            <person name="Sultana T."/>
            <person name="Kesanakurti P."/>
            <person name="Hambleton S."/>
        </authorList>
    </citation>
    <scope>NUCLEOTIDE SEQUENCE</scope>
    <source>
        <strain evidence="4">DAOMC 238032</strain>
    </source>
</reference>
<feature type="region of interest" description="Disordered" evidence="2">
    <location>
        <begin position="79"/>
        <end position="109"/>
    </location>
</feature>